<accession>A0A2Z7AWK8</accession>
<name>A0A2Z7AWK8_9LAMI</name>
<dbReference type="AlphaFoldDB" id="A0A2Z7AWK8"/>
<organism evidence="2 3">
    <name type="scientific">Dorcoceras hygrometricum</name>
    <dbReference type="NCBI Taxonomy" id="472368"/>
    <lineage>
        <taxon>Eukaryota</taxon>
        <taxon>Viridiplantae</taxon>
        <taxon>Streptophyta</taxon>
        <taxon>Embryophyta</taxon>
        <taxon>Tracheophyta</taxon>
        <taxon>Spermatophyta</taxon>
        <taxon>Magnoliopsida</taxon>
        <taxon>eudicotyledons</taxon>
        <taxon>Gunneridae</taxon>
        <taxon>Pentapetalae</taxon>
        <taxon>asterids</taxon>
        <taxon>lamiids</taxon>
        <taxon>Lamiales</taxon>
        <taxon>Gesneriaceae</taxon>
        <taxon>Didymocarpoideae</taxon>
        <taxon>Trichosporeae</taxon>
        <taxon>Loxocarpinae</taxon>
        <taxon>Dorcoceras</taxon>
    </lineage>
</organism>
<evidence type="ECO:0000313" key="2">
    <source>
        <dbReference type="EMBL" id="KZV26244.1"/>
    </source>
</evidence>
<feature type="compositionally biased region" description="Gly residues" evidence="1">
    <location>
        <begin position="232"/>
        <end position="242"/>
    </location>
</feature>
<evidence type="ECO:0000256" key="1">
    <source>
        <dbReference type="SAM" id="MobiDB-lite"/>
    </source>
</evidence>
<sequence>MSTTCAKRRGDLAYSSGQPCAQRRLHVAQSTRRCVAADAWCSAIVRHSRAAAHTASARIVVQSSAPRSSTSAAPNVQVARDTANVLLWPARKLCALRAHAMGRRRTRRRPEFVSKVLFSDLKFKTLDTIWHNRMIRSGKTLALIPLLWIRIDPPARQRMKKQKGRETINTKNRIRNSSFIGHCDSLRQSGPRPDPRLLRQAALEALTRSARTDSPRRTGQKQISDEDRRRVGGGGGGGGGVN</sequence>
<keyword evidence="3" id="KW-1185">Reference proteome</keyword>
<reference evidence="2 3" key="1">
    <citation type="journal article" date="2015" name="Proc. Natl. Acad. Sci. U.S.A.">
        <title>The resurrection genome of Boea hygrometrica: A blueprint for survival of dehydration.</title>
        <authorList>
            <person name="Xiao L."/>
            <person name="Yang G."/>
            <person name="Zhang L."/>
            <person name="Yang X."/>
            <person name="Zhao S."/>
            <person name="Ji Z."/>
            <person name="Zhou Q."/>
            <person name="Hu M."/>
            <person name="Wang Y."/>
            <person name="Chen M."/>
            <person name="Xu Y."/>
            <person name="Jin H."/>
            <person name="Xiao X."/>
            <person name="Hu G."/>
            <person name="Bao F."/>
            <person name="Hu Y."/>
            <person name="Wan P."/>
            <person name="Li L."/>
            <person name="Deng X."/>
            <person name="Kuang T."/>
            <person name="Xiang C."/>
            <person name="Zhu J.K."/>
            <person name="Oliver M.J."/>
            <person name="He Y."/>
        </authorList>
    </citation>
    <scope>NUCLEOTIDE SEQUENCE [LARGE SCALE GENOMIC DNA]</scope>
    <source>
        <strain evidence="3">cv. XS01</strain>
    </source>
</reference>
<proteinExistence type="predicted"/>
<evidence type="ECO:0000313" key="3">
    <source>
        <dbReference type="Proteomes" id="UP000250235"/>
    </source>
</evidence>
<dbReference type="EMBL" id="KV011469">
    <property type="protein sequence ID" value="KZV26244.1"/>
    <property type="molecule type" value="Genomic_DNA"/>
</dbReference>
<gene>
    <name evidence="2" type="ORF">F511_37240</name>
</gene>
<feature type="region of interest" description="Disordered" evidence="1">
    <location>
        <begin position="205"/>
        <end position="242"/>
    </location>
</feature>
<protein>
    <submittedName>
        <fullName evidence="2">Uncharacterized protein</fullName>
    </submittedName>
</protein>
<dbReference type="Proteomes" id="UP000250235">
    <property type="component" value="Unassembled WGS sequence"/>
</dbReference>